<evidence type="ECO:0000259" key="12">
    <source>
        <dbReference type="Pfam" id="PF01435"/>
    </source>
</evidence>
<dbReference type="GO" id="GO:0046872">
    <property type="term" value="F:metal ion binding"/>
    <property type="evidence" value="ECO:0007669"/>
    <property type="project" value="UniProtKB-KW"/>
</dbReference>
<evidence type="ECO:0000256" key="7">
    <source>
        <dbReference type="ARBA" id="ARBA00022833"/>
    </source>
</evidence>
<evidence type="ECO:0000313" key="13">
    <source>
        <dbReference type="EMBL" id="TWI53877.1"/>
    </source>
</evidence>
<protein>
    <submittedName>
        <fullName evidence="13">Peptidase M48-like protein</fullName>
    </submittedName>
</protein>
<evidence type="ECO:0000313" key="14">
    <source>
        <dbReference type="Proteomes" id="UP000316905"/>
    </source>
</evidence>
<reference evidence="13 14" key="1">
    <citation type="journal article" date="2015" name="Stand. Genomic Sci.">
        <title>Genomic Encyclopedia of Bacterial and Archaeal Type Strains, Phase III: the genomes of soil and plant-associated and newly described type strains.</title>
        <authorList>
            <person name="Whitman W.B."/>
            <person name="Woyke T."/>
            <person name="Klenk H.P."/>
            <person name="Zhou Y."/>
            <person name="Lilburn T.G."/>
            <person name="Beck B.J."/>
            <person name="De Vos P."/>
            <person name="Vandamme P."/>
            <person name="Eisen J.A."/>
            <person name="Garrity G."/>
            <person name="Hugenholtz P."/>
            <person name="Kyrpides N.C."/>
        </authorList>
    </citation>
    <scope>NUCLEOTIDE SEQUENCE [LARGE SCALE GENOMIC DNA]</scope>
    <source>
        <strain evidence="13 14">CGMCC 1.6858</strain>
    </source>
</reference>
<comment type="caution">
    <text evidence="13">The sequence shown here is derived from an EMBL/GenBank/DDBJ whole genome shotgun (WGS) entry which is preliminary data.</text>
</comment>
<dbReference type="EMBL" id="VLKY01000007">
    <property type="protein sequence ID" value="TWI53877.1"/>
    <property type="molecule type" value="Genomic_DNA"/>
</dbReference>
<evidence type="ECO:0000256" key="9">
    <source>
        <dbReference type="ARBA" id="ARBA00023049"/>
    </source>
</evidence>
<accession>A0A562QAV0</accession>
<comment type="cofactor">
    <cofactor evidence="1">
        <name>Zn(2+)</name>
        <dbReference type="ChEBI" id="CHEBI:29105"/>
    </cofactor>
</comment>
<organism evidence="13 14">
    <name type="scientific">Pseudomonas duriflava</name>
    <dbReference type="NCBI Taxonomy" id="459528"/>
    <lineage>
        <taxon>Bacteria</taxon>
        <taxon>Pseudomonadati</taxon>
        <taxon>Pseudomonadota</taxon>
        <taxon>Gammaproteobacteria</taxon>
        <taxon>Pseudomonadales</taxon>
        <taxon>Pseudomonadaceae</taxon>
        <taxon>Pseudomonas</taxon>
    </lineage>
</organism>
<dbReference type="Pfam" id="PF01435">
    <property type="entry name" value="Peptidase_M48"/>
    <property type="match status" value="1"/>
</dbReference>
<feature type="domain" description="Peptidase M48" evidence="12">
    <location>
        <begin position="2"/>
        <end position="214"/>
    </location>
</feature>
<evidence type="ECO:0000256" key="6">
    <source>
        <dbReference type="ARBA" id="ARBA00022801"/>
    </source>
</evidence>
<keyword evidence="10 11" id="KW-0472">Membrane</keyword>
<name>A0A562QAV0_9PSED</name>
<evidence type="ECO:0000256" key="8">
    <source>
        <dbReference type="ARBA" id="ARBA00022989"/>
    </source>
</evidence>
<dbReference type="Gene3D" id="3.30.2010.10">
    <property type="entry name" value="Metalloproteases ('zincins'), catalytic domain"/>
    <property type="match status" value="1"/>
</dbReference>
<keyword evidence="3" id="KW-0645">Protease</keyword>
<evidence type="ECO:0000256" key="2">
    <source>
        <dbReference type="ARBA" id="ARBA00022475"/>
    </source>
</evidence>
<keyword evidence="5" id="KW-0479">Metal-binding</keyword>
<keyword evidence="14" id="KW-1185">Reference proteome</keyword>
<dbReference type="GO" id="GO:0004222">
    <property type="term" value="F:metalloendopeptidase activity"/>
    <property type="evidence" value="ECO:0007669"/>
    <property type="project" value="InterPro"/>
</dbReference>
<dbReference type="OrthoDB" id="15218at2"/>
<evidence type="ECO:0000256" key="4">
    <source>
        <dbReference type="ARBA" id="ARBA00022692"/>
    </source>
</evidence>
<keyword evidence="8 11" id="KW-1133">Transmembrane helix</keyword>
<keyword evidence="2" id="KW-1003">Cell membrane</keyword>
<evidence type="ECO:0000256" key="10">
    <source>
        <dbReference type="ARBA" id="ARBA00023136"/>
    </source>
</evidence>
<sequence>MRRLRNLVEEMAIASSVPVPEIYLLKEELGINAFVAGYSPSDAVLAVTRGCLEHLSRDELQGVIGHEFSHLLNGDMRLNIRLLGWQHGLLMVGQLGLKMTERVSGGKGESRPPSKMALVGFALCVLGFIGQFIALLIQAAISRSREYLADASAVQFTRQSEGIAGALKKIAALPVGSQLYASNRTAITHMTFNDSGASWFDTHPPLLERIRRLDPHFSESELEALAESLSKRRVVSMMARTTGVPSYPSADQLIQPPAPASSLMLEPKDVISYIGAADQLALDEAVVLLATLPEALREGICSIEAAKAIALWLSLSEDPLLRLKHAQKLNDHLSVNEQALLERFKPLLQSLHPLHRLPVAQLAFPWLRRLPQPELKRFLSLLRSLVQDEAETSIYAYCLGRLLQLQVVDALDPARAYAHQRLKLLQCEQSITDLFSILAQHIHSNEQEAKVAFLEATAIVLPGHALKYRFCPSWRSVLDRALLQLNQLIPTGKRVIIDGVVAAISLDGRLAAQESELLIVICAALRCPLPLFPGAPRLGDQAFEKTEALAHGAQLL</sequence>
<dbReference type="InterPro" id="IPR050083">
    <property type="entry name" value="HtpX_protease"/>
</dbReference>
<dbReference type="InterPro" id="IPR001915">
    <property type="entry name" value="Peptidase_M48"/>
</dbReference>
<evidence type="ECO:0000256" key="3">
    <source>
        <dbReference type="ARBA" id="ARBA00022670"/>
    </source>
</evidence>
<gene>
    <name evidence="13" type="ORF">IQ22_02488</name>
</gene>
<dbReference type="PANTHER" id="PTHR43221">
    <property type="entry name" value="PROTEASE HTPX"/>
    <property type="match status" value="1"/>
</dbReference>
<keyword evidence="9" id="KW-0482">Metalloprotease</keyword>
<dbReference type="AlphaFoldDB" id="A0A562QAV0"/>
<dbReference type="Proteomes" id="UP000316905">
    <property type="component" value="Unassembled WGS sequence"/>
</dbReference>
<dbReference type="CDD" id="cd07340">
    <property type="entry name" value="M48B_Htpx_like"/>
    <property type="match status" value="1"/>
</dbReference>
<dbReference type="PANTHER" id="PTHR43221:SF2">
    <property type="entry name" value="PROTEASE HTPX HOMOLOG"/>
    <property type="match status" value="1"/>
</dbReference>
<evidence type="ECO:0000256" key="11">
    <source>
        <dbReference type="SAM" id="Phobius"/>
    </source>
</evidence>
<feature type="transmembrane region" description="Helical" evidence="11">
    <location>
        <begin position="117"/>
        <end position="137"/>
    </location>
</feature>
<dbReference type="RefSeq" id="WP_145142114.1">
    <property type="nucleotide sequence ID" value="NZ_VLKY01000007.1"/>
</dbReference>
<proteinExistence type="predicted"/>
<keyword evidence="7" id="KW-0862">Zinc</keyword>
<keyword evidence="4 11" id="KW-0812">Transmembrane</keyword>
<dbReference type="GO" id="GO:0006508">
    <property type="term" value="P:proteolysis"/>
    <property type="evidence" value="ECO:0007669"/>
    <property type="project" value="UniProtKB-KW"/>
</dbReference>
<keyword evidence="6" id="KW-0378">Hydrolase</keyword>
<evidence type="ECO:0000256" key="1">
    <source>
        <dbReference type="ARBA" id="ARBA00001947"/>
    </source>
</evidence>
<evidence type="ECO:0000256" key="5">
    <source>
        <dbReference type="ARBA" id="ARBA00022723"/>
    </source>
</evidence>